<proteinExistence type="predicted"/>
<comment type="caution">
    <text evidence="2">The sequence shown here is derived from an EMBL/GenBank/DDBJ whole genome shotgun (WGS) entry which is preliminary data.</text>
</comment>
<accession>Q4T5H9</accession>
<dbReference type="EMBL" id="CAAE01009259">
    <property type="protein sequence ID" value="CAF91853.1"/>
    <property type="molecule type" value="Genomic_DNA"/>
</dbReference>
<evidence type="ECO:0000256" key="1">
    <source>
        <dbReference type="SAM" id="MobiDB-lite"/>
    </source>
</evidence>
<reference evidence="2" key="2">
    <citation type="submission" date="2004-02" db="EMBL/GenBank/DDBJ databases">
        <authorList>
            <consortium name="Genoscope"/>
            <consortium name="Whitehead Institute Centre for Genome Research"/>
        </authorList>
    </citation>
    <scope>NUCLEOTIDE SEQUENCE</scope>
</reference>
<reference evidence="2" key="1">
    <citation type="journal article" date="2004" name="Nature">
        <title>Genome duplication in the teleost fish Tetraodon nigroviridis reveals the early vertebrate proto-karyotype.</title>
        <authorList>
            <person name="Jaillon O."/>
            <person name="Aury J.-M."/>
            <person name="Brunet F."/>
            <person name="Petit J.-L."/>
            <person name="Stange-Thomann N."/>
            <person name="Mauceli E."/>
            <person name="Bouneau L."/>
            <person name="Fischer C."/>
            <person name="Ozouf-Costaz C."/>
            <person name="Bernot A."/>
            <person name="Nicaud S."/>
            <person name="Jaffe D."/>
            <person name="Fisher S."/>
            <person name="Lutfalla G."/>
            <person name="Dossat C."/>
            <person name="Segurens B."/>
            <person name="Dasilva C."/>
            <person name="Salanoubat M."/>
            <person name="Levy M."/>
            <person name="Boudet N."/>
            <person name="Castellano S."/>
            <person name="Anthouard V."/>
            <person name="Jubin C."/>
            <person name="Castelli V."/>
            <person name="Katinka M."/>
            <person name="Vacherie B."/>
            <person name="Biemont C."/>
            <person name="Skalli Z."/>
            <person name="Cattolico L."/>
            <person name="Poulain J."/>
            <person name="De Berardinis V."/>
            <person name="Cruaud C."/>
            <person name="Duprat S."/>
            <person name="Brottier P."/>
            <person name="Coutanceau J.-P."/>
            <person name="Gouzy J."/>
            <person name="Parra G."/>
            <person name="Lardier G."/>
            <person name="Chapple C."/>
            <person name="McKernan K.J."/>
            <person name="McEwan P."/>
            <person name="Bosak S."/>
            <person name="Kellis M."/>
            <person name="Volff J.-N."/>
            <person name="Guigo R."/>
            <person name="Zody M.C."/>
            <person name="Mesirov J."/>
            <person name="Lindblad-Toh K."/>
            <person name="Birren B."/>
            <person name="Nusbaum C."/>
            <person name="Kahn D."/>
            <person name="Robinson-Rechavi M."/>
            <person name="Laudet V."/>
            <person name="Schachter V."/>
            <person name="Quetier F."/>
            <person name="Saurin W."/>
            <person name="Scarpelli C."/>
            <person name="Wincker P."/>
            <person name="Lander E.S."/>
            <person name="Weissenbach J."/>
            <person name="Roest Crollius H."/>
        </authorList>
    </citation>
    <scope>NUCLEOTIDE SEQUENCE [LARGE SCALE GENOMIC DNA]</scope>
</reference>
<protein>
    <submittedName>
        <fullName evidence="2">(spotted green pufferfish) hypothetical protein</fullName>
    </submittedName>
</protein>
<gene>
    <name evidence="2" type="ORF">GSTENG00006804001</name>
</gene>
<feature type="non-terminal residue" evidence="2">
    <location>
        <position position="1"/>
    </location>
</feature>
<evidence type="ECO:0000313" key="2">
    <source>
        <dbReference type="EMBL" id="CAF91853.1"/>
    </source>
</evidence>
<organism evidence="2">
    <name type="scientific">Tetraodon nigroviridis</name>
    <name type="common">Spotted green pufferfish</name>
    <name type="synonym">Chelonodon nigroviridis</name>
    <dbReference type="NCBI Taxonomy" id="99883"/>
    <lineage>
        <taxon>Eukaryota</taxon>
        <taxon>Metazoa</taxon>
        <taxon>Chordata</taxon>
        <taxon>Craniata</taxon>
        <taxon>Vertebrata</taxon>
        <taxon>Euteleostomi</taxon>
        <taxon>Actinopterygii</taxon>
        <taxon>Neopterygii</taxon>
        <taxon>Teleostei</taxon>
        <taxon>Neoteleostei</taxon>
        <taxon>Acanthomorphata</taxon>
        <taxon>Eupercaria</taxon>
        <taxon>Tetraodontiformes</taxon>
        <taxon>Tetradontoidea</taxon>
        <taxon>Tetraodontidae</taxon>
        <taxon>Tetraodon</taxon>
    </lineage>
</organism>
<dbReference type="AlphaFoldDB" id="Q4T5H9"/>
<feature type="compositionally biased region" description="Low complexity" evidence="1">
    <location>
        <begin position="160"/>
        <end position="176"/>
    </location>
</feature>
<sequence>TVELQDIRSAPGSGGDDDDGGEFRSAPGPEDDGGEVRSTPGLDDNGGKDDGAEGCSAPAPDGGDDGVEDRSAPGPEVEGHSAPAPDDSGNGDGAEVCSAPGPGDEGAAESRADPAPDDGDDGGAEDRSAPGPEAEGHSAPAPDVGEDDGAEGRSTPGFAPAPTTEEPKAEPAASTAEEPKAAPLPPRQRRRRGPLRSRPDDDGGEVRSAPSPDGDAAEDRSAPAPNGGGDDRAEACSAPDMRAMDPRAAPPHLPTMSEAQGPQPGELRGVDSPVMELLLLCPTKWAVVHPRVSPVVTALSSLVNTAANHPSEVKTGLGVKSQNCGAKSPEG</sequence>
<dbReference type="KEGG" id="tng:GSTEN00006804G001"/>
<feature type="region of interest" description="Disordered" evidence="1">
    <location>
        <begin position="1"/>
        <end position="269"/>
    </location>
</feature>
<name>Q4T5H9_TETNG</name>